<accession>A0A0F9IIE0</accession>
<name>A0A0F9IIE0_9ZZZZ</name>
<gene>
    <name evidence="1" type="ORF">LCGC14_1575980</name>
</gene>
<organism evidence="1">
    <name type="scientific">marine sediment metagenome</name>
    <dbReference type="NCBI Taxonomy" id="412755"/>
    <lineage>
        <taxon>unclassified sequences</taxon>
        <taxon>metagenomes</taxon>
        <taxon>ecological metagenomes</taxon>
    </lineage>
</organism>
<proteinExistence type="predicted"/>
<comment type="caution">
    <text evidence="1">The sequence shown here is derived from an EMBL/GenBank/DDBJ whole genome shotgun (WGS) entry which is preliminary data.</text>
</comment>
<dbReference type="AlphaFoldDB" id="A0A0F9IIE0"/>
<dbReference type="EMBL" id="LAZR01012346">
    <property type="protein sequence ID" value="KKM27312.1"/>
    <property type="molecule type" value="Genomic_DNA"/>
</dbReference>
<evidence type="ECO:0000313" key="1">
    <source>
        <dbReference type="EMBL" id="KKM27312.1"/>
    </source>
</evidence>
<protein>
    <submittedName>
        <fullName evidence="1">Uncharacterized protein</fullName>
    </submittedName>
</protein>
<sequence length="183" mass="19543">MATATVDQEKIEMSAAQIIFNSVDLGAITGGVVFSYTKTVVPIEIDQTNMVERHRITAQACSVTASMSEWNLTLLQHAFSPGTFVLDSGAVKKKIEIGGDQIAQDLSDYAELVITPILDGSATLDTNANLKITIFKAIVTSGIDINFSKDAQRVIPVTFEGIRDSTKSAGKQLFLIGDSTATA</sequence>
<reference evidence="1" key="1">
    <citation type="journal article" date="2015" name="Nature">
        <title>Complex archaea that bridge the gap between prokaryotes and eukaryotes.</title>
        <authorList>
            <person name="Spang A."/>
            <person name="Saw J.H."/>
            <person name="Jorgensen S.L."/>
            <person name="Zaremba-Niedzwiedzka K."/>
            <person name="Martijn J."/>
            <person name="Lind A.E."/>
            <person name="van Eijk R."/>
            <person name="Schleper C."/>
            <person name="Guy L."/>
            <person name="Ettema T.J."/>
        </authorList>
    </citation>
    <scope>NUCLEOTIDE SEQUENCE</scope>
</reference>